<evidence type="ECO:0000313" key="2">
    <source>
        <dbReference type="Proteomes" id="UP000006247"/>
    </source>
</evidence>
<dbReference type="HOGENOM" id="CLU_2988985_0_0_11"/>
<gene>
    <name evidence="1" type="ORF">CORMATOL_00336</name>
</gene>
<comment type="caution">
    <text evidence="1">The sequence shown here is derived from an EMBL/GenBank/DDBJ whole genome shotgun (WGS) entry which is preliminary data.</text>
</comment>
<dbReference type="AlphaFoldDB" id="C0E036"/>
<proteinExistence type="predicted"/>
<accession>C0E036</accession>
<evidence type="ECO:0000313" key="1">
    <source>
        <dbReference type="EMBL" id="EEG27927.1"/>
    </source>
</evidence>
<sequence>MAAIVRRAPAKILDDAGWCVCQVVSLSTADRSGPCSTCGLARLWKTWVIIIFMKHVG</sequence>
<organism evidence="1 2">
    <name type="scientific">Corynebacterium matruchotii ATCC 33806</name>
    <dbReference type="NCBI Taxonomy" id="566549"/>
    <lineage>
        <taxon>Bacteria</taxon>
        <taxon>Bacillati</taxon>
        <taxon>Actinomycetota</taxon>
        <taxon>Actinomycetes</taxon>
        <taxon>Mycobacteriales</taxon>
        <taxon>Corynebacteriaceae</taxon>
        <taxon>Corynebacterium</taxon>
    </lineage>
</organism>
<dbReference type="EMBL" id="ACEB01000004">
    <property type="protein sequence ID" value="EEG27927.1"/>
    <property type="molecule type" value="Genomic_DNA"/>
</dbReference>
<dbReference type="Proteomes" id="UP000006247">
    <property type="component" value="Unassembled WGS sequence"/>
</dbReference>
<reference evidence="1 2" key="1">
    <citation type="submission" date="2009-01" db="EMBL/GenBank/DDBJ databases">
        <authorList>
            <person name="Fulton L."/>
            <person name="Clifton S."/>
            <person name="Chinwalla A.T."/>
            <person name="Mitreva M."/>
            <person name="Sodergren E."/>
            <person name="Weinstock G."/>
            <person name="Clifton S."/>
            <person name="Dooling D.J."/>
            <person name="Fulton B."/>
            <person name="Minx P."/>
            <person name="Pepin K.H."/>
            <person name="Johnson M."/>
            <person name="Bhonagiri V."/>
            <person name="Nash W.E."/>
            <person name="Mardis E.R."/>
            <person name="Wilson R.K."/>
        </authorList>
    </citation>
    <scope>NUCLEOTIDE SEQUENCE [LARGE SCALE GENOMIC DNA]</scope>
    <source>
        <strain evidence="1 2">ATCC 33806</strain>
    </source>
</reference>
<protein>
    <submittedName>
        <fullName evidence="1">Uncharacterized protein</fullName>
    </submittedName>
</protein>
<name>C0E036_9CORY</name>